<dbReference type="EC" id="2.4.1.25" evidence="3"/>
<feature type="non-terminal residue" evidence="10">
    <location>
        <position position="91"/>
    </location>
</feature>
<evidence type="ECO:0000256" key="8">
    <source>
        <dbReference type="ARBA" id="ARBA00031423"/>
    </source>
</evidence>
<comment type="catalytic activity">
    <reaction evidence="1">
        <text>Transfers a segment of a (1-&gt;4)-alpha-D-glucan to a new position in an acceptor, which may be glucose or a (1-&gt;4)-alpha-D-glucan.</text>
        <dbReference type="EC" id="2.4.1.25"/>
    </reaction>
</comment>
<evidence type="ECO:0000256" key="9">
    <source>
        <dbReference type="ARBA" id="ARBA00031501"/>
    </source>
</evidence>
<name>A0A7V8NWS8_9BACT</name>
<dbReference type="InterPro" id="IPR017853">
    <property type="entry name" value="GH"/>
</dbReference>
<dbReference type="Proteomes" id="UP000567293">
    <property type="component" value="Unassembled WGS sequence"/>
</dbReference>
<keyword evidence="6" id="KW-0808">Transferase</keyword>
<keyword evidence="7" id="KW-0119">Carbohydrate metabolism</keyword>
<evidence type="ECO:0000256" key="6">
    <source>
        <dbReference type="ARBA" id="ARBA00022679"/>
    </source>
</evidence>
<evidence type="ECO:0000256" key="1">
    <source>
        <dbReference type="ARBA" id="ARBA00000439"/>
    </source>
</evidence>
<reference evidence="10" key="1">
    <citation type="submission" date="2020-06" db="EMBL/GenBank/DDBJ databases">
        <title>Legume-microbial interactions unlock mineral nutrients during tropical forest succession.</title>
        <authorList>
            <person name="Epihov D.Z."/>
        </authorList>
    </citation>
    <scope>NUCLEOTIDE SEQUENCE [LARGE SCALE GENOMIC DNA]</scope>
    <source>
        <strain evidence="10">Pan2503</strain>
    </source>
</reference>
<dbReference type="SUPFAM" id="SSF51445">
    <property type="entry name" value="(Trans)glycosidases"/>
    <property type="match status" value="1"/>
</dbReference>
<evidence type="ECO:0000256" key="3">
    <source>
        <dbReference type="ARBA" id="ARBA00012560"/>
    </source>
</evidence>
<proteinExistence type="inferred from homology"/>
<sequence>MPSSLDYRASGLLLHITSLPSPHGIGDLGPAAKSWINCLSEFGQSCWQSLPLGPTGVGNSPYQPLSSFAGNALVVSPDWLIEDELLEPNDT</sequence>
<evidence type="ECO:0000256" key="4">
    <source>
        <dbReference type="ARBA" id="ARBA00020295"/>
    </source>
</evidence>
<dbReference type="GO" id="GO:0005975">
    <property type="term" value="P:carbohydrate metabolic process"/>
    <property type="evidence" value="ECO:0007669"/>
    <property type="project" value="InterPro"/>
</dbReference>
<keyword evidence="11" id="KW-1185">Reference proteome</keyword>
<evidence type="ECO:0000313" key="11">
    <source>
        <dbReference type="Proteomes" id="UP000567293"/>
    </source>
</evidence>
<organism evidence="10 11">
    <name type="scientific">Candidatus Acidiferrum panamense</name>
    <dbReference type="NCBI Taxonomy" id="2741543"/>
    <lineage>
        <taxon>Bacteria</taxon>
        <taxon>Pseudomonadati</taxon>
        <taxon>Acidobacteriota</taxon>
        <taxon>Terriglobia</taxon>
        <taxon>Candidatus Acidiferrales</taxon>
        <taxon>Candidatus Acidiferrum</taxon>
    </lineage>
</organism>
<evidence type="ECO:0000313" key="10">
    <source>
        <dbReference type="EMBL" id="MBA0088944.1"/>
    </source>
</evidence>
<dbReference type="AlphaFoldDB" id="A0A7V8NWS8"/>
<keyword evidence="5" id="KW-0328">Glycosyltransferase</keyword>
<dbReference type="PANTHER" id="PTHR32438:SF5">
    <property type="entry name" value="4-ALPHA-GLUCANOTRANSFERASE DPE1, CHLOROPLASTIC_AMYLOPLASTIC"/>
    <property type="match status" value="1"/>
</dbReference>
<dbReference type="Gene3D" id="3.20.20.80">
    <property type="entry name" value="Glycosidases"/>
    <property type="match status" value="1"/>
</dbReference>
<dbReference type="EMBL" id="JACDQQ010002755">
    <property type="protein sequence ID" value="MBA0088944.1"/>
    <property type="molecule type" value="Genomic_DNA"/>
</dbReference>
<comment type="similarity">
    <text evidence="2">Belongs to the disproportionating enzyme family.</text>
</comment>
<accession>A0A7V8NWS8</accession>
<dbReference type="PANTHER" id="PTHR32438">
    <property type="entry name" value="4-ALPHA-GLUCANOTRANSFERASE DPE1, CHLOROPLASTIC/AMYLOPLASTIC"/>
    <property type="match status" value="1"/>
</dbReference>
<gene>
    <name evidence="10" type="ORF">HRJ53_28480</name>
</gene>
<protein>
    <recommendedName>
        <fullName evidence="4">4-alpha-glucanotransferase</fullName>
        <ecNumber evidence="3">2.4.1.25</ecNumber>
    </recommendedName>
    <alternativeName>
        <fullName evidence="8">Amylomaltase</fullName>
    </alternativeName>
    <alternativeName>
        <fullName evidence="9">Disproportionating enzyme</fullName>
    </alternativeName>
</protein>
<comment type="caution">
    <text evidence="10">The sequence shown here is derived from an EMBL/GenBank/DDBJ whole genome shotgun (WGS) entry which is preliminary data.</text>
</comment>
<evidence type="ECO:0000256" key="7">
    <source>
        <dbReference type="ARBA" id="ARBA00023277"/>
    </source>
</evidence>
<dbReference type="Pfam" id="PF02446">
    <property type="entry name" value="Glyco_hydro_77"/>
    <property type="match status" value="1"/>
</dbReference>
<dbReference type="InterPro" id="IPR003385">
    <property type="entry name" value="Glyco_hydro_77"/>
</dbReference>
<dbReference type="GO" id="GO:0004134">
    <property type="term" value="F:4-alpha-glucanotransferase activity"/>
    <property type="evidence" value="ECO:0007669"/>
    <property type="project" value="UniProtKB-EC"/>
</dbReference>
<evidence type="ECO:0000256" key="2">
    <source>
        <dbReference type="ARBA" id="ARBA00005684"/>
    </source>
</evidence>
<evidence type="ECO:0000256" key="5">
    <source>
        <dbReference type="ARBA" id="ARBA00022676"/>
    </source>
</evidence>